<dbReference type="InterPro" id="IPR009057">
    <property type="entry name" value="Homeodomain-like_sf"/>
</dbReference>
<keyword evidence="1" id="KW-0805">Transcription regulation</keyword>
<protein>
    <submittedName>
        <fullName evidence="5">Helix-turn-helix domain-containing protein</fullName>
    </submittedName>
</protein>
<sequence length="313" mass="34205">MRNLTFDSTNLSETEEFLNRNYTTMRIGNDSQGAAEAHVRRDVLGPVHLDRLHLGFDMAYDAEPLNKICLVSVVTGAIEENYHDTGPDTFLPGQSGLLTPPELPYSGVIRSARYDITLFDPALLDRVAGRGGEPVRLMGHRPLDDDANRRLTAVIKHLQQIAAAPEFPADSLVAGTAADYLAATVLATMPNSALAGPTATDRRDARPDTVRRAVAYLETHLREDIALADVAAAAFVTPRALQLAFRKHLDTTPLQYLQQLRLHAVHEQLVAAGPGSGRTVAAIARQWGFAHAGRFALAYRRHYGRSPSDTLRS</sequence>
<evidence type="ECO:0000313" key="6">
    <source>
        <dbReference type="Proteomes" id="UP001595696"/>
    </source>
</evidence>
<dbReference type="InterPro" id="IPR050204">
    <property type="entry name" value="AraC_XylS_family_regulators"/>
</dbReference>
<dbReference type="Pfam" id="PF12833">
    <property type="entry name" value="HTH_18"/>
    <property type="match status" value="1"/>
</dbReference>
<name>A0ABV8DZ57_9NOCA</name>
<dbReference type="Proteomes" id="UP001595696">
    <property type="component" value="Unassembled WGS sequence"/>
</dbReference>
<dbReference type="SMART" id="SM00342">
    <property type="entry name" value="HTH_ARAC"/>
    <property type="match status" value="1"/>
</dbReference>
<dbReference type="RefSeq" id="WP_378614946.1">
    <property type="nucleotide sequence ID" value="NZ_JBHSAX010000019.1"/>
</dbReference>
<dbReference type="InterPro" id="IPR018060">
    <property type="entry name" value="HTH_AraC"/>
</dbReference>
<evidence type="ECO:0000259" key="4">
    <source>
        <dbReference type="PROSITE" id="PS01124"/>
    </source>
</evidence>
<evidence type="ECO:0000313" key="5">
    <source>
        <dbReference type="EMBL" id="MFC3965195.1"/>
    </source>
</evidence>
<reference evidence="6" key="1">
    <citation type="journal article" date="2019" name="Int. J. Syst. Evol. Microbiol.">
        <title>The Global Catalogue of Microorganisms (GCM) 10K type strain sequencing project: providing services to taxonomists for standard genome sequencing and annotation.</title>
        <authorList>
            <consortium name="The Broad Institute Genomics Platform"/>
            <consortium name="The Broad Institute Genome Sequencing Center for Infectious Disease"/>
            <person name="Wu L."/>
            <person name="Ma J."/>
        </authorList>
    </citation>
    <scope>NUCLEOTIDE SEQUENCE [LARGE SCALE GENOMIC DNA]</scope>
    <source>
        <strain evidence="6">CGMCC 4.7330</strain>
    </source>
</reference>
<dbReference type="PROSITE" id="PS01124">
    <property type="entry name" value="HTH_ARAC_FAMILY_2"/>
    <property type="match status" value="1"/>
</dbReference>
<evidence type="ECO:0000256" key="1">
    <source>
        <dbReference type="ARBA" id="ARBA00023015"/>
    </source>
</evidence>
<evidence type="ECO:0000256" key="3">
    <source>
        <dbReference type="ARBA" id="ARBA00023163"/>
    </source>
</evidence>
<keyword evidence="3" id="KW-0804">Transcription</keyword>
<gene>
    <name evidence="5" type="ORF">ACFO0B_24680</name>
</gene>
<comment type="caution">
    <text evidence="5">The sequence shown here is derived from an EMBL/GenBank/DDBJ whole genome shotgun (WGS) entry which is preliminary data.</text>
</comment>
<dbReference type="PANTHER" id="PTHR46796:SF12">
    <property type="entry name" value="HTH-TYPE DNA-BINDING TRANSCRIPTIONAL ACTIVATOR EUTR"/>
    <property type="match status" value="1"/>
</dbReference>
<dbReference type="Gene3D" id="1.10.10.60">
    <property type="entry name" value="Homeodomain-like"/>
    <property type="match status" value="1"/>
</dbReference>
<evidence type="ECO:0000256" key="2">
    <source>
        <dbReference type="ARBA" id="ARBA00023125"/>
    </source>
</evidence>
<dbReference type="SUPFAM" id="SSF46689">
    <property type="entry name" value="Homeodomain-like"/>
    <property type="match status" value="2"/>
</dbReference>
<proteinExistence type="predicted"/>
<accession>A0ABV8DZ57</accession>
<dbReference type="PANTHER" id="PTHR46796">
    <property type="entry name" value="HTH-TYPE TRANSCRIPTIONAL ACTIVATOR RHAS-RELATED"/>
    <property type="match status" value="1"/>
</dbReference>
<organism evidence="5 6">
    <name type="scientific">Nocardia jiangsuensis</name>
    <dbReference type="NCBI Taxonomy" id="1691563"/>
    <lineage>
        <taxon>Bacteria</taxon>
        <taxon>Bacillati</taxon>
        <taxon>Actinomycetota</taxon>
        <taxon>Actinomycetes</taxon>
        <taxon>Mycobacteriales</taxon>
        <taxon>Nocardiaceae</taxon>
        <taxon>Nocardia</taxon>
    </lineage>
</organism>
<feature type="domain" description="HTH araC/xylS-type" evidence="4">
    <location>
        <begin position="211"/>
        <end position="313"/>
    </location>
</feature>
<keyword evidence="6" id="KW-1185">Reference proteome</keyword>
<keyword evidence="2" id="KW-0238">DNA-binding</keyword>
<dbReference type="EMBL" id="JBHSAX010000019">
    <property type="protein sequence ID" value="MFC3965195.1"/>
    <property type="molecule type" value="Genomic_DNA"/>
</dbReference>